<dbReference type="EMBL" id="CM007381">
    <property type="protein sequence ID" value="ONK80954.1"/>
    <property type="molecule type" value="Genomic_DNA"/>
</dbReference>
<dbReference type="InterPro" id="IPR011598">
    <property type="entry name" value="bHLH_dom"/>
</dbReference>
<dbReference type="Gene3D" id="4.10.280.10">
    <property type="entry name" value="Helix-loop-helix DNA-binding domain"/>
    <property type="match status" value="1"/>
</dbReference>
<dbReference type="Pfam" id="PF00010">
    <property type="entry name" value="HLH"/>
    <property type="match status" value="1"/>
</dbReference>
<organism evidence="6 7">
    <name type="scientific">Asparagus officinalis</name>
    <name type="common">Garden asparagus</name>
    <dbReference type="NCBI Taxonomy" id="4686"/>
    <lineage>
        <taxon>Eukaryota</taxon>
        <taxon>Viridiplantae</taxon>
        <taxon>Streptophyta</taxon>
        <taxon>Embryophyta</taxon>
        <taxon>Tracheophyta</taxon>
        <taxon>Spermatophyta</taxon>
        <taxon>Magnoliopsida</taxon>
        <taxon>Liliopsida</taxon>
        <taxon>Asparagales</taxon>
        <taxon>Asparagaceae</taxon>
        <taxon>Asparagoideae</taxon>
        <taxon>Asparagus</taxon>
    </lineage>
</organism>
<dbReference type="Pfam" id="PF23132">
    <property type="entry name" value="DUF7049"/>
    <property type="match status" value="1"/>
</dbReference>
<name>A0A5P1FSF4_ASPOF</name>
<dbReference type="SUPFAM" id="SSF47459">
    <property type="entry name" value="HLH, helix-loop-helix DNA-binding domain"/>
    <property type="match status" value="1"/>
</dbReference>
<sequence length="411" mass="45608">MCTDGWLNEDGSRSLFDLYRASFSSVESGVPGLAYKEGIPYIELAGSDLNNLASSQIQRQFYQEAGVKISMQLIQQLLNEDVNLSQIPADQNHPSSSSSSLRSLSAVSSPEYSSLLPVPTISYTHRRNAQFPTAATDEAAIMRAMLTVISSSAPSSSCSSSSSWTRPVGAFRPYDHGLIIGQNYGEPRPGMGGHRMIKTCIAVLRRMNLMSAEARMQGSRPPTSNQLHHMISERKRREKLNESFHALRMLLPPGAKKDKASVLFNTRDYLNNLKLQVSEMEERNRMLESQLTREDEIEEDNGASNERVDVQIARALESSSLVQRVALRITVRVECDMADLLLRALECLKEMGGLTLVSVNANTFSQQMGVFARLNISLQVEASDWDEQAFKEAVTRAVTDLITTRPEAGNR</sequence>
<dbReference type="PROSITE" id="PS50888">
    <property type="entry name" value="BHLH"/>
    <property type="match status" value="1"/>
</dbReference>
<reference evidence="7" key="1">
    <citation type="journal article" date="2017" name="Nat. Commun.">
        <title>The asparagus genome sheds light on the origin and evolution of a young Y chromosome.</title>
        <authorList>
            <person name="Harkess A."/>
            <person name="Zhou J."/>
            <person name="Xu C."/>
            <person name="Bowers J.E."/>
            <person name="Van der Hulst R."/>
            <person name="Ayyampalayam S."/>
            <person name="Mercati F."/>
            <person name="Riccardi P."/>
            <person name="McKain M.R."/>
            <person name="Kakrana A."/>
            <person name="Tang H."/>
            <person name="Ray J."/>
            <person name="Groenendijk J."/>
            <person name="Arikit S."/>
            <person name="Mathioni S.M."/>
            <person name="Nakano M."/>
            <person name="Shan H."/>
            <person name="Telgmann-Rauber A."/>
            <person name="Kanno A."/>
            <person name="Yue Z."/>
            <person name="Chen H."/>
            <person name="Li W."/>
            <person name="Chen Y."/>
            <person name="Xu X."/>
            <person name="Zhang Y."/>
            <person name="Luo S."/>
            <person name="Chen H."/>
            <person name="Gao J."/>
            <person name="Mao Z."/>
            <person name="Pires J.C."/>
            <person name="Luo M."/>
            <person name="Kudrna D."/>
            <person name="Wing R.A."/>
            <person name="Meyers B.C."/>
            <person name="Yi K."/>
            <person name="Kong H."/>
            <person name="Lavrijsen P."/>
            <person name="Sunseri F."/>
            <person name="Falavigna A."/>
            <person name="Ye Y."/>
            <person name="Leebens-Mack J.H."/>
            <person name="Chen G."/>
        </authorList>
    </citation>
    <scope>NUCLEOTIDE SEQUENCE [LARGE SCALE GENOMIC DNA]</scope>
    <source>
        <strain evidence="7">cv. DH0086</strain>
    </source>
</reference>
<dbReference type="CDD" id="cd11393">
    <property type="entry name" value="bHLH_AtbHLH_like"/>
    <property type="match status" value="1"/>
</dbReference>
<dbReference type="InterPro" id="IPR055477">
    <property type="entry name" value="DUF7049"/>
</dbReference>
<evidence type="ECO:0000313" key="7">
    <source>
        <dbReference type="Proteomes" id="UP000243459"/>
    </source>
</evidence>
<feature type="coiled-coil region" evidence="4">
    <location>
        <begin position="270"/>
        <end position="297"/>
    </location>
</feature>
<dbReference type="InterPro" id="IPR045239">
    <property type="entry name" value="bHLH95_bHLH"/>
</dbReference>
<evidence type="ECO:0000256" key="4">
    <source>
        <dbReference type="SAM" id="Coils"/>
    </source>
</evidence>
<dbReference type="OMA" id="TAIFMGC"/>
<dbReference type="Proteomes" id="UP000243459">
    <property type="component" value="Chromosome 1"/>
</dbReference>
<keyword evidence="7" id="KW-1185">Reference proteome</keyword>
<dbReference type="PANTHER" id="PTHR46665">
    <property type="entry name" value="TRANSCRIPTION FACTOR BHLH041-RELATED-RELATED"/>
    <property type="match status" value="1"/>
</dbReference>
<keyword evidence="2" id="KW-0805">Transcription regulation</keyword>
<evidence type="ECO:0000259" key="5">
    <source>
        <dbReference type="PROSITE" id="PS50888"/>
    </source>
</evidence>
<evidence type="ECO:0000256" key="2">
    <source>
        <dbReference type="ARBA" id="ARBA00023015"/>
    </source>
</evidence>
<comment type="similarity">
    <text evidence="1">Belongs to the bHLH protein family.</text>
</comment>
<keyword evidence="4" id="KW-0175">Coiled coil</keyword>
<proteinExistence type="inferred from homology"/>
<dbReference type="PANTHER" id="PTHR46665:SF1">
    <property type="entry name" value="SPERMATOGENESIS- AND OOGENESIS-SPECIFIC BASIC HELIX-LOOP-HELIX-CONTAINING PROTEIN 1"/>
    <property type="match status" value="1"/>
</dbReference>
<accession>A0A5P1FSF4</accession>
<dbReference type="GO" id="GO:0046983">
    <property type="term" value="F:protein dimerization activity"/>
    <property type="evidence" value="ECO:0007669"/>
    <property type="project" value="InterPro"/>
</dbReference>
<gene>
    <name evidence="6" type="ORF">A4U43_C01F23670</name>
</gene>
<dbReference type="AlphaFoldDB" id="A0A5P1FSF4"/>
<evidence type="ECO:0000256" key="1">
    <source>
        <dbReference type="ARBA" id="ARBA00005510"/>
    </source>
</evidence>
<dbReference type="Pfam" id="PF23133">
    <property type="entry name" value="DUF7050"/>
    <property type="match status" value="1"/>
</dbReference>
<evidence type="ECO:0000256" key="3">
    <source>
        <dbReference type="ARBA" id="ARBA00023163"/>
    </source>
</evidence>
<dbReference type="Gramene" id="ONK80954">
    <property type="protein sequence ID" value="ONK80954"/>
    <property type="gene ID" value="A4U43_C01F23670"/>
</dbReference>
<dbReference type="InterPro" id="IPR055478">
    <property type="entry name" value="DUF7050"/>
</dbReference>
<dbReference type="SMART" id="SM00353">
    <property type="entry name" value="HLH"/>
    <property type="match status" value="1"/>
</dbReference>
<evidence type="ECO:0000313" key="6">
    <source>
        <dbReference type="EMBL" id="ONK80954.1"/>
    </source>
</evidence>
<protein>
    <recommendedName>
        <fullName evidence="5">BHLH domain-containing protein</fullName>
    </recommendedName>
</protein>
<dbReference type="InterPro" id="IPR044658">
    <property type="entry name" value="bHLH92/bHLH041-like"/>
</dbReference>
<dbReference type="InterPro" id="IPR036638">
    <property type="entry name" value="HLH_DNA-bd_sf"/>
</dbReference>
<feature type="domain" description="BHLH" evidence="5">
    <location>
        <begin position="224"/>
        <end position="273"/>
    </location>
</feature>
<keyword evidence="3" id="KW-0804">Transcription</keyword>